<keyword evidence="2" id="KW-1185">Reference proteome</keyword>
<evidence type="ECO:0000313" key="2">
    <source>
        <dbReference type="Proteomes" id="UP000218160"/>
    </source>
</evidence>
<dbReference type="AlphaFoldDB" id="A0A291B756"/>
<gene>
    <name evidence="1" type="ORF">BTN50_0288</name>
</gene>
<name>A0A291B756_9GAMM</name>
<proteinExistence type="predicted"/>
<dbReference type="KEGG" id="elux:BTN50_0288"/>
<accession>A0A291B756</accession>
<dbReference type="Proteomes" id="UP000218160">
    <property type="component" value="Chromosome 1"/>
</dbReference>
<sequence length="53" mass="5969">MKNKAMGMMCIRAVLNQLEDAGLNTCNLLSIWDVKNCIIFGKISKNNYYIASL</sequence>
<evidence type="ECO:0000313" key="1">
    <source>
        <dbReference type="EMBL" id="ATF08825.1"/>
    </source>
</evidence>
<protein>
    <submittedName>
        <fullName evidence="1">Uncharacterized protein</fullName>
    </submittedName>
</protein>
<dbReference type="EMBL" id="CP020660">
    <property type="protein sequence ID" value="ATF08825.1"/>
    <property type="molecule type" value="Genomic_DNA"/>
</dbReference>
<reference evidence="2" key="1">
    <citation type="submission" date="2017-04" db="EMBL/GenBank/DDBJ databases">
        <title>Genome evolution of the luminous symbionts of deep sea anglerfish.</title>
        <authorList>
            <person name="Hendry T.A."/>
        </authorList>
    </citation>
    <scope>NUCLEOTIDE SEQUENCE [LARGE SCALE GENOMIC DNA]</scope>
</reference>
<organism evidence="1 2">
    <name type="scientific">Candidatus Enterovibrio altilux</name>
    <dbReference type="NCBI Taxonomy" id="1927128"/>
    <lineage>
        <taxon>Bacteria</taxon>
        <taxon>Pseudomonadati</taxon>
        <taxon>Pseudomonadota</taxon>
        <taxon>Gammaproteobacteria</taxon>
        <taxon>Vibrionales</taxon>
        <taxon>Vibrionaceae</taxon>
        <taxon>Enterovibrio</taxon>
    </lineage>
</organism>